<dbReference type="InterPro" id="IPR005123">
    <property type="entry name" value="Oxoglu/Fe-dep_dioxygenase_dom"/>
</dbReference>
<keyword evidence="12" id="KW-0408">Iron</keyword>
<dbReference type="InterPro" id="IPR056585">
    <property type="entry name" value="Leprecan_dom"/>
</dbReference>
<reference evidence="18" key="1">
    <citation type="submission" date="2020-01" db="EMBL/GenBank/DDBJ databases">
        <title>Draft genome sequence of the Termite Coptotermes fromosanus.</title>
        <authorList>
            <person name="Itakura S."/>
            <person name="Yosikawa Y."/>
            <person name="Umezawa K."/>
        </authorList>
    </citation>
    <scope>NUCLEOTIDE SEQUENCE [LARGE SCALE GENOMIC DNA]</scope>
</reference>
<keyword evidence="5" id="KW-0479">Metal-binding</keyword>
<evidence type="ECO:0000256" key="9">
    <source>
        <dbReference type="ARBA" id="ARBA00022824"/>
    </source>
</evidence>
<keyword evidence="13" id="KW-0325">Glycoprotein</keyword>
<sequence>MAAPAVTVRVDKMCVFVLLYVCLFVQTRVSGETAGAEKEKSCDVLYREGVEAYLDERWQDCIGNLEQAVSAYRLLKQATVNCRLRCQAEADESPFMGPKEIDDLQFFEKMVRKTLCLLKCNKYNPKGGLNGLPKNVQKEFEDLKPYEYLQLCYFQKNMLQKAASAVFTFLVTNPDNEVMRENLKFYSNLPEVDMYQVVNLEARNFVSLYIHGSEAYQHKDYKSVINYIEESLEDYLRGEEECRAYCEGPFDQGWFPDFIPSIANHFTYCLKCKQRCADKINSLNGEKHNDLLESHYHFLQYAYYKVGNLRKACEAVASYLMFYPADETMLNNKEYYLKLPKVEKDFFTPRKEAIRYAQRQEYETRLLDFINTEFVFQDGSKNITSSNETENKSSVTRMKDSIIRAAVSKLKLFPPPVTKFEWPKYGISSESNRQEYSTEHKQNIITENTKHSSSVRPEDDRRAQEEVRRQKKRAVEQMQRTAARNIRAVMGETELQGKHRFVAEGFASDSECSKLMELAQVAAVQGDGYKGNKSPHTDFEKFEGVTLGRAALLVYLGLIEVDMLDLYLNLSEMGRDYLERYFNLKTELYFTYTHLVCRTALNDSPGNRTDMSHAVHADNCNLLENGDCPKIPPAYTWRDFSAILYLNEDFEGGEFVFATDLAAKNIQSLVKPRCGRLVGFSAGSENLHGVRSVQRGRRCALGLWFTLNPFHEEIEHILAKQVLLQVQQGGSITDQLLHELKKHVFVASSISNPKQTSTITREQLKLHDKYVKESLSLHQESGEMLASSDSSSSTLHLMYAIFLLCSSVMDGPFRYKPVPANRVLIP</sequence>
<dbReference type="EMBL" id="BLKM01000917">
    <property type="protein sequence ID" value="GFG39633.1"/>
    <property type="molecule type" value="Genomic_DNA"/>
</dbReference>
<dbReference type="GO" id="GO:0019797">
    <property type="term" value="F:procollagen-proline 3-dioxygenase activity"/>
    <property type="evidence" value="ECO:0007669"/>
    <property type="project" value="UniProtKB-EC"/>
</dbReference>
<evidence type="ECO:0000313" key="18">
    <source>
        <dbReference type="Proteomes" id="UP000502823"/>
    </source>
</evidence>
<feature type="signal peptide" evidence="15">
    <location>
        <begin position="1"/>
        <end position="31"/>
    </location>
</feature>
<keyword evidence="9" id="KW-0256">Endoplasmic reticulum</keyword>
<evidence type="ECO:0000256" key="1">
    <source>
        <dbReference type="ARBA" id="ARBA00001961"/>
    </source>
</evidence>
<evidence type="ECO:0000256" key="15">
    <source>
        <dbReference type="SAM" id="SignalP"/>
    </source>
</evidence>
<accession>A0A6L2Q3Y9</accession>
<evidence type="ECO:0000256" key="7">
    <source>
        <dbReference type="ARBA" id="ARBA00022737"/>
    </source>
</evidence>
<dbReference type="EC" id="1.14.11.7" evidence="4"/>
<organism evidence="17 18">
    <name type="scientific">Coptotermes formosanus</name>
    <name type="common">Formosan subterranean termite</name>
    <dbReference type="NCBI Taxonomy" id="36987"/>
    <lineage>
        <taxon>Eukaryota</taxon>
        <taxon>Metazoa</taxon>
        <taxon>Ecdysozoa</taxon>
        <taxon>Arthropoda</taxon>
        <taxon>Hexapoda</taxon>
        <taxon>Insecta</taxon>
        <taxon>Pterygota</taxon>
        <taxon>Neoptera</taxon>
        <taxon>Polyneoptera</taxon>
        <taxon>Dictyoptera</taxon>
        <taxon>Blattodea</taxon>
        <taxon>Blattoidea</taxon>
        <taxon>Termitoidae</taxon>
        <taxon>Rhinotermitidae</taxon>
        <taxon>Coptotermes</taxon>
    </lineage>
</organism>
<dbReference type="InterPro" id="IPR006620">
    <property type="entry name" value="Pro_4_hyd_alph"/>
</dbReference>
<dbReference type="AlphaFoldDB" id="A0A6L2Q3Y9"/>
<dbReference type="Pfam" id="PF13640">
    <property type="entry name" value="2OG-FeII_Oxy_3"/>
    <property type="match status" value="1"/>
</dbReference>
<keyword evidence="8" id="KW-0802">TPR repeat</keyword>
<dbReference type="InterPro" id="IPR039575">
    <property type="entry name" value="P3H"/>
</dbReference>
<protein>
    <recommendedName>
        <fullName evidence="4">procollagen-proline 3-dioxygenase</fullName>
        <ecNumber evidence="4">1.14.11.7</ecNumber>
    </recommendedName>
</protein>
<feature type="chain" id="PRO_5026756161" description="procollagen-proline 3-dioxygenase" evidence="15">
    <location>
        <begin position="32"/>
        <end position="826"/>
    </location>
</feature>
<evidence type="ECO:0000256" key="3">
    <source>
        <dbReference type="ARBA" id="ARBA00006487"/>
    </source>
</evidence>
<dbReference type="Proteomes" id="UP000502823">
    <property type="component" value="Unassembled WGS sequence"/>
</dbReference>
<evidence type="ECO:0000256" key="13">
    <source>
        <dbReference type="ARBA" id="ARBA00023180"/>
    </source>
</evidence>
<keyword evidence="18" id="KW-1185">Reference proteome</keyword>
<dbReference type="Gene3D" id="1.25.40.10">
    <property type="entry name" value="Tetratricopeptide repeat domain"/>
    <property type="match status" value="2"/>
</dbReference>
<comment type="similarity">
    <text evidence="3">Belongs to the leprecan family.</text>
</comment>
<dbReference type="Pfam" id="PF23557">
    <property type="entry name" value="TPR_leprecan"/>
    <property type="match status" value="1"/>
</dbReference>
<dbReference type="SMART" id="SM00702">
    <property type="entry name" value="P4Hc"/>
    <property type="match status" value="1"/>
</dbReference>
<proteinExistence type="inferred from homology"/>
<evidence type="ECO:0000313" key="17">
    <source>
        <dbReference type="EMBL" id="GFG39633.1"/>
    </source>
</evidence>
<evidence type="ECO:0000259" key="16">
    <source>
        <dbReference type="PROSITE" id="PS51471"/>
    </source>
</evidence>
<evidence type="ECO:0000256" key="14">
    <source>
        <dbReference type="SAM" id="MobiDB-lite"/>
    </source>
</evidence>
<dbReference type="GO" id="GO:0032963">
    <property type="term" value="P:collagen metabolic process"/>
    <property type="evidence" value="ECO:0007669"/>
    <property type="project" value="InterPro"/>
</dbReference>
<name>A0A6L2Q3Y9_COPFO</name>
<evidence type="ECO:0000256" key="6">
    <source>
        <dbReference type="ARBA" id="ARBA00022729"/>
    </source>
</evidence>
<keyword evidence="7" id="KW-0677">Repeat</keyword>
<gene>
    <name evidence="17" type="ORF">Cfor_05039</name>
</gene>
<evidence type="ECO:0000256" key="8">
    <source>
        <dbReference type="ARBA" id="ARBA00022803"/>
    </source>
</evidence>
<dbReference type="PANTHER" id="PTHR14049:SF9">
    <property type="entry name" value="PROCOLLAGEN-PROLINE 3-DIOXYGENASE"/>
    <property type="match status" value="1"/>
</dbReference>
<dbReference type="FunFam" id="2.60.120.620:FF:000003">
    <property type="entry name" value="Prolyl 3-hydroxylase 2"/>
    <property type="match status" value="1"/>
</dbReference>
<evidence type="ECO:0000256" key="5">
    <source>
        <dbReference type="ARBA" id="ARBA00022723"/>
    </source>
</evidence>
<evidence type="ECO:0000256" key="10">
    <source>
        <dbReference type="ARBA" id="ARBA00022964"/>
    </source>
</evidence>
<keyword evidence="6 15" id="KW-0732">Signal</keyword>
<dbReference type="InterPro" id="IPR011990">
    <property type="entry name" value="TPR-like_helical_dom_sf"/>
</dbReference>
<comment type="caution">
    <text evidence="17">The sequence shown here is derived from an EMBL/GenBank/DDBJ whole genome shotgun (WGS) entry which is preliminary data.</text>
</comment>
<evidence type="ECO:0000256" key="11">
    <source>
        <dbReference type="ARBA" id="ARBA00023002"/>
    </source>
</evidence>
<keyword evidence="10" id="KW-0223">Dioxygenase</keyword>
<dbReference type="OrthoDB" id="8517835at2759"/>
<feature type="compositionally biased region" description="Polar residues" evidence="14">
    <location>
        <begin position="443"/>
        <end position="455"/>
    </location>
</feature>
<dbReference type="InterPro" id="IPR044862">
    <property type="entry name" value="Pro_4_hyd_alph_FE2OG_OXY"/>
</dbReference>
<dbReference type="PROSITE" id="PS51471">
    <property type="entry name" value="FE2OG_OXY"/>
    <property type="match status" value="1"/>
</dbReference>
<comment type="cofactor">
    <cofactor evidence="2">
        <name>Fe cation</name>
        <dbReference type="ChEBI" id="CHEBI:24875"/>
    </cofactor>
</comment>
<dbReference type="PANTHER" id="PTHR14049">
    <property type="entry name" value="LEPRECAN 1"/>
    <property type="match status" value="1"/>
</dbReference>
<dbReference type="InParanoid" id="A0A6L2Q3Y9"/>
<dbReference type="Gene3D" id="2.60.120.620">
    <property type="entry name" value="q2cbj1_9rhob like domain"/>
    <property type="match status" value="1"/>
</dbReference>
<feature type="region of interest" description="Disordered" evidence="14">
    <location>
        <begin position="431"/>
        <end position="464"/>
    </location>
</feature>
<evidence type="ECO:0000256" key="12">
    <source>
        <dbReference type="ARBA" id="ARBA00023004"/>
    </source>
</evidence>
<dbReference type="GO" id="GO:0005506">
    <property type="term" value="F:iron ion binding"/>
    <property type="evidence" value="ECO:0007669"/>
    <property type="project" value="InterPro"/>
</dbReference>
<evidence type="ECO:0000256" key="4">
    <source>
        <dbReference type="ARBA" id="ARBA00012262"/>
    </source>
</evidence>
<keyword evidence="11" id="KW-0560">Oxidoreductase</keyword>
<dbReference type="GO" id="GO:0031418">
    <property type="term" value="F:L-ascorbic acid binding"/>
    <property type="evidence" value="ECO:0007669"/>
    <property type="project" value="InterPro"/>
</dbReference>
<feature type="compositionally biased region" description="Basic and acidic residues" evidence="14">
    <location>
        <begin position="432"/>
        <end position="442"/>
    </location>
</feature>
<comment type="cofactor">
    <cofactor evidence="1">
        <name>L-ascorbate</name>
        <dbReference type="ChEBI" id="CHEBI:38290"/>
    </cofactor>
</comment>
<evidence type="ECO:0000256" key="2">
    <source>
        <dbReference type="ARBA" id="ARBA00001962"/>
    </source>
</evidence>
<feature type="domain" description="Fe2OG dioxygenase" evidence="16">
    <location>
        <begin position="593"/>
        <end position="707"/>
    </location>
</feature>